<name>A0ABP5SGD4_9ACTN</name>
<gene>
    <name evidence="2" type="ORF">GCM10010170_008640</name>
</gene>
<dbReference type="InterPro" id="IPR012902">
    <property type="entry name" value="N_methyl_site"/>
</dbReference>
<reference evidence="3" key="1">
    <citation type="journal article" date="2019" name="Int. J. Syst. Evol. Microbiol.">
        <title>The Global Catalogue of Microorganisms (GCM) 10K type strain sequencing project: providing services to taxonomists for standard genome sequencing and annotation.</title>
        <authorList>
            <consortium name="The Broad Institute Genomics Platform"/>
            <consortium name="The Broad Institute Genome Sequencing Center for Infectious Disease"/>
            <person name="Wu L."/>
            <person name="Ma J."/>
        </authorList>
    </citation>
    <scope>NUCLEOTIDE SEQUENCE [LARGE SCALE GENOMIC DNA]</scope>
    <source>
        <strain evidence="3">JCM 3272</strain>
    </source>
</reference>
<keyword evidence="1" id="KW-0812">Transmembrane</keyword>
<evidence type="ECO:0000313" key="3">
    <source>
        <dbReference type="Proteomes" id="UP001501444"/>
    </source>
</evidence>
<keyword evidence="1" id="KW-0472">Membrane</keyword>
<keyword evidence="1" id="KW-1133">Transmembrane helix</keyword>
<organism evidence="2 3">
    <name type="scientific">Dactylosporangium salmoneum</name>
    <dbReference type="NCBI Taxonomy" id="53361"/>
    <lineage>
        <taxon>Bacteria</taxon>
        <taxon>Bacillati</taxon>
        <taxon>Actinomycetota</taxon>
        <taxon>Actinomycetes</taxon>
        <taxon>Micromonosporales</taxon>
        <taxon>Micromonosporaceae</taxon>
        <taxon>Dactylosporangium</taxon>
    </lineage>
</organism>
<proteinExistence type="predicted"/>
<comment type="caution">
    <text evidence="2">The sequence shown here is derived from an EMBL/GenBank/DDBJ whole genome shotgun (WGS) entry which is preliminary data.</text>
</comment>
<accession>A0ABP5SGD4</accession>
<dbReference type="NCBIfam" id="TIGR02532">
    <property type="entry name" value="IV_pilin_GFxxxE"/>
    <property type="match status" value="1"/>
</dbReference>
<feature type="transmembrane region" description="Helical" evidence="1">
    <location>
        <begin position="12"/>
        <end position="37"/>
    </location>
</feature>
<dbReference type="EMBL" id="BAAARV010000005">
    <property type="protein sequence ID" value="GAA2330589.1"/>
    <property type="molecule type" value="Genomic_DNA"/>
</dbReference>
<evidence type="ECO:0000256" key="1">
    <source>
        <dbReference type="SAM" id="Phobius"/>
    </source>
</evidence>
<dbReference type="Proteomes" id="UP001501444">
    <property type="component" value="Unassembled WGS sequence"/>
</dbReference>
<dbReference type="Pfam" id="PF07963">
    <property type="entry name" value="N_methyl"/>
    <property type="match status" value="1"/>
</dbReference>
<protein>
    <submittedName>
        <fullName evidence="2">Prepilin-type N-terminal cleavage/methylation domain-containing protein</fullName>
    </submittedName>
</protein>
<keyword evidence="3" id="KW-1185">Reference proteome</keyword>
<sequence>MRVRRDERGLTLVEVLVAIVILGIIIVPLGNALIGFIRNTDDTTRRLSESHDAQIMVAYFAQDVQSVGVRDWTADGFPLKQSIFPDVAYNGSPYPCGAADTPKAVVRFAWDDLGTAYVNRVSYVVRTVGAERQLHRIMCTKSSTSDTVLAHNVDGDPVLSCSGPTGDCSTAPAVPQRVTLKVTIKASGGQQPLTVTLDGQRRQT</sequence>
<evidence type="ECO:0000313" key="2">
    <source>
        <dbReference type="EMBL" id="GAA2330589.1"/>
    </source>
</evidence>